<dbReference type="EMBL" id="HACG01007290">
    <property type="protein sequence ID" value="CEK54155.1"/>
    <property type="molecule type" value="Transcribed_RNA"/>
</dbReference>
<dbReference type="SUPFAM" id="SSF49764">
    <property type="entry name" value="HSP20-like chaperones"/>
    <property type="match status" value="1"/>
</dbReference>
<evidence type="ECO:0000259" key="1">
    <source>
        <dbReference type="PROSITE" id="PS51203"/>
    </source>
</evidence>
<protein>
    <recommendedName>
        <fullName evidence="1">CS domain-containing protein</fullName>
    </recommendedName>
</protein>
<dbReference type="Pfam" id="PF04969">
    <property type="entry name" value="CS"/>
    <property type="match status" value="1"/>
</dbReference>
<feature type="domain" description="CS" evidence="1">
    <location>
        <begin position="8"/>
        <end position="100"/>
    </location>
</feature>
<dbReference type="AlphaFoldDB" id="A0A0B6YF65"/>
<dbReference type="Gene3D" id="2.60.40.790">
    <property type="match status" value="1"/>
</dbReference>
<dbReference type="CDD" id="cd06463">
    <property type="entry name" value="p23_like"/>
    <property type="match status" value="1"/>
</dbReference>
<dbReference type="InterPro" id="IPR008978">
    <property type="entry name" value="HSP20-like_chaperone"/>
</dbReference>
<organism evidence="2">
    <name type="scientific">Arion vulgaris</name>
    <dbReference type="NCBI Taxonomy" id="1028688"/>
    <lineage>
        <taxon>Eukaryota</taxon>
        <taxon>Metazoa</taxon>
        <taxon>Spiralia</taxon>
        <taxon>Lophotrochozoa</taxon>
        <taxon>Mollusca</taxon>
        <taxon>Gastropoda</taxon>
        <taxon>Heterobranchia</taxon>
        <taxon>Euthyneura</taxon>
        <taxon>Panpulmonata</taxon>
        <taxon>Eupulmonata</taxon>
        <taxon>Stylommatophora</taxon>
        <taxon>Helicina</taxon>
        <taxon>Arionoidea</taxon>
        <taxon>Arionidae</taxon>
        <taxon>Arion</taxon>
    </lineage>
</organism>
<accession>A0A0B6YF65</accession>
<feature type="non-terminal residue" evidence="2">
    <location>
        <position position="1"/>
    </location>
</feature>
<sequence length="139" mass="15827">WTIILSGAADINYEWEQTISDITITIPLNEQQAAVASALHVNFTSTEVYIQLTADQSHVIQFYKEIEKQKSKVQLKKQGSVTFLLVHIVKQTLENWDQLEVSCDEREGTPDNPSTSLNCQDFIVLNNRDCVTSVENKKR</sequence>
<evidence type="ECO:0000313" key="2">
    <source>
        <dbReference type="EMBL" id="CEK54155.1"/>
    </source>
</evidence>
<feature type="non-terminal residue" evidence="2">
    <location>
        <position position="139"/>
    </location>
</feature>
<gene>
    <name evidence="2" type="primary">ORF22086</name>
</gene>
<reference evidence="2" key="1">
    <citation type="submission" date="2014-12" db="EMBL/GenBank/DDBJ databases">
        <title>Insight into the proteome of Arion vulgaris.</title>
        <authorList>
            <person name="Aradska J."/>
            <person name="Bulat T."/>
            <person name="Smidak R."/>
            <person name="Sarate P."/>
            <person name="Gangsoo J."/>
            <person name="Sialana F."/>
            <person name="Bilban M."/>
            <person name="Lubec G."/>
        </authorList>
    </citation>
    <scope>NUCLEOTIDE SEQUENCE</scope>
    <source>
        <tissue evidence="2">Skin</tissue>
    </source>
</reference>
<proteinExistence type="predicted"/>
<dbReference type="PROSITE" id="PS51203">
    <property type="entry name" value="CS"/>
    <property type="match status" value="1"/>
</dbReference>
<name>A0A0B6YF65_9EUPU</name>
<dbReference type="InterPro" id="IPR007052">
    <property type="entry name" value="CS_dom"/>
</dbReference>